<keyword evidence="4" id="KW-0175">Coiled coil</keyword>
<dbReference type="PANTHER" id="PTHR32114:SF2">
    <property type="entry name" value="ABC TRANSPORTER ABCH.3"/>
    <property type="match status" value="1"/>
</dbReference>
<dbReference type="OrthoDB" id="9795626at2"/>
<name>A0A3E2TG84_9FIRM</name>
<dbReference type="GO" id="GO:0006302">
    <property type="term" value="P:double-strand break repair"/>
    <property type="evidence" value="ECO:0007669"/>
    <property type="project" value="InterPro"/>
</dbReference>
<dbReference type="InterPro" id="IPR027417">
    <property type="entry name" value="P-loop_NTPase"/>
</dbReference>
<keyword evidence="6" id="KW-0378">Hydrolase</keyword>
<proteinExistence type="inferred from homology"/>
<dbReference type="PANTHER" id="PTHR32114">
    <property type="entry name" value="ABC TRANSPORTER ABCH.3"/>
    <property type="match status" value="1"/>
</dbReference>
<evidence type="ECO:0000259" key="5">
    <source>
        <dbReference type="Pfam" id="PF13476"/>
    </source>
</evidence>
<dbReference type="Gene3D" id="3.40.50.300">
    <property type="entry name" value="P-loop containing nucleotide triphosphate hydrolases"/>
    <property type="match status" value="2"/>
</dbReference>
<comment type="subunit">
    <text evidence="2">Heterodimer of SbcC and SbcD.</text>
</comment>
<keyword evidence="6" id="KW-0269">Exonuclease</keyword>
<dbReference type="SUPFAM" id="SSF52540">
    <property type="entry name" value="P-loop containing nucleoside triphosphate hydrolases"/>
    <property type="match status" value="1"/>
</dbReference>
<feature type="coiled-coil region" evidence="4">
    <location>
        <begin position="316"/>
        <end position="487"/>
    </location>
</feature>
<dbReference type="RefSeq" id="WP_117522081.1">
    <property type="nucleotide sequence ID" value="NZ_JAGGLS010000009.1"/>
</dbReference>
<reference evidence="6 7" key="1">
    <citation type="submission" date="2018-08" db="EMBL/GenBank/DDBJ databases">
        <title>A genome reference for cultivated species of the human gut microbiota.</title>
        <authorList>
            <person name="Zou Y."/>
            <person name="Xue W."/>
            <person name="Luo G."/>
        </authorList>
    </citation>
    <scope>NUCLEOTIDE SEQUENCE [LARGE SCALE GENOMIC DNA]</scope>
    <source>
        <strain evidence="6 7">OF01-3</strain>
    </source>
</reference>
<comment type="similarity">
    <text evidence="1">Belongs to the SMC family. SbcC subfamily.</text>
</comment>
<feature type="coiled-coil region" evidence="4">
    <location>
        <begin position="541"/>
        <end position="680"/>
    </location>
</feature>
<dbReference type="EMBL" id="QVEU01000007">
    <property type="protein sequence ID" value="RGB75105.1"/>
    <property type="molecule type" value="Genomic_DNA"/>
</dbReference>
<dbReference type="InterPro" id="IPR038729">
    <property type="entry name" value="Rad50/SbcC_AAA"/>
</dbReference>
<dbReference type="Proteomes" id="UP000261011">
    <property type="component" value="Unassembled WGS sequence"/>
</dbReference>
<gene>
    <name evidence="6" type="ORF">DXA39_07410</name>
</gene>
<dbReference type="Pfam" id="PF13558">
    <property type="entry name" value="SbcC_Walker_B"/>
    <property type="match status" value="1"/>
</dbReference>
<comment type="caution">
    <text evidence="6">The sequence shown here is derived from an EMBL/GenBank/DDBJ whole genome shotgun (WGS) entry which is preliminary data.</text>
</comment>
<evidence type="ECO:0000313" key="6">
    <source>
        <dbReference type="EMBL" id="RGB75105.1"/>
    </source>
</evidence>
<evidence type="ECO:0000256" key="3">
    <source>
        <dbReference type="ARBA" id="ARBA00013368"/>
    </source>
</evidence>
<dbReference type="GO" id="GO:0016887">
    <property type="term" value="F:ATP hydrolysis activity"/>
    <property type="evidence" value="ECO:0007669"/>
    <property type="project" value="InterPro"/>
</dbReference>
<dbReference type="Pfam" id="PF13476">
    <property type="entry name" value="AAA_23"/>
    <property type="match status" value="1"/>
</dbReference>
<feature type="domain" description="Rad50/SbcC-type AAA" evidence="5">
    <location>
        <begin position="5"/>
        <end position="221"/>
    </location>
</feature>
<evidence type="ECO:0000256" key="2">
    <source>
        <dbReference type="ARBA" id="ARBA00011322"/>
    </source>
</evidence>
<evidence type="ECO:0000313" key="7">
    <source>
        <dbReference type="Proteomes" id="UP000261011"/>
    </source>
</evidence>
<protein>
    <recommendedName>
        <fullName evidence="3">Nuclease SbcCD subunit C</fullName>
    </recommendedName>
</protein>
<dbReference type="AlphaFoldDB" id="A0A3E2TG84"/>
<evidence type="ECO:0000256" key="4">
    <source>
        <dbReference type="SAM" id="Coils"/>
    </source>
</evidence>
<evidence type="ECO:0000256" key="1">
    <source>
        <dbReference type="ARBA" id="ARBA00006930"/>
    </source>
</evidence>
<dbReference type="GO" id="GO:0004527">
    <property type="term" value="F:exonuclease activity"/>
    <property type="evidence" value="ECO:0007669"/>
    <property type="project" value="UniProtKB-KW"/>
</dbReference>
<organism evidence="6 7">
    <name type="scientific">Anaerococcus nagyae</name>
    <dbReference type="NCBI Taxonomy" id="1755241"/>
    <lineage>
        <taxon>Bacteria</taxon>
        <taxon>Bacillati</taxon>
        <taxon>Bacillota</taxon>
        <taxon>Tissierellia</taxon>
        <taxon>Tissierellales</taxon>
        <taxon>Peptoniphilaceae</taxon>
        <taxon>Anaerococcus</taxon>
    </lineage>
</organism>
<sequence length="1018" mass="119273">MKPIKLEFRGFITYKEKIEIDFTKLYHKKIFIISGDTGSGKTSLFDAISFALYGKTSRDIPMEKLRSDFLTPEDYYTYVKFYFEVDGKYYEIERIPTQIARKSKSNQKISHSASLYDTSNEKTLIAEKINDVEKEIKNIVGLDKDQFTKVMLLAQGEFQQFLNASSKERTELLGKIFRTDKYKTIQEIIKEKSLDSKKELKYIDKNLENEINKDEEINEAIDSGEKINHEFKIIKEKIGKINNNYKNNLKEKQSSYKYTNKSYTALIEQKEKCKSINTNIIKFQKVREDLIELEKEEDYYIDLKEKKDKANFAKNIEFIENNLDRNKLDLQESNKLLESSRKLLKEIEDDILKSYKDYSLVDEKSLKLDELKIYKTKINESINKLDQFKQKEKEYFQIERYLQQAEKIDREIEILKEYLENNRKNLYEVNNNIDDKRNTILSTEKELSSLLDRQREINMEIDNFEKNEKLREKINNNDTIIAKKKREESKLLVKIDLYEQNKRIIAINNLIDELNETGKCPICGDTHEYHFEKIEINDIDIKKVNNNLTEINKEITKLRTQNQLYKESISKTRDIKEIITDKTSLKIKISDINKEKESLEKSLIELEKLSTSKKENLNKTSYEIQKNQNKLIDLKEKTKDSENIINYYQSNKDGMKNLNFDKLNKDLEELDKKIMSLDTEIKKIIKGHNDLLNQQTKIKTEISNYKKNIIKTCENIEYLKVDLEKKINEKFTSYDEYRSYLDIYMEIKSKDQLINSYFNKLNELRITYKNLEQYEDKKLVDLEHIDSQIKVKSDSIKLLNEEISNIKVKIISINEIFANIENLNYRYEKLSDESVILDKLSEIANGAIGKVAGRQKVDFQTFVLSYYFDRILNYANKRLLQMSNGQFSMERSSEGKNLKSQSGLDIEILDANTGKTRPASTLSGGESFLASLSLALGLSDEISAENGGITIDTIFIDEGFGTLSDEYLAKVIEQMERLSYDNKFVGLISHVSELKEAIDGKILVKYSQDKGSNIEVIA</sequence>
<accession>A0A3E2TG84</accession>
<keyword evidence="6" id="KW-0540">Nuclease</keyword>
<keyword evidence="7" id="KW-1185">Reference proteome</keyword>